<dbReference type="RefSeq" id="WP_176930253.1">
    <property type="nucleotide sequence ID" value="NZ_FNIE01000005.1"/>
</dbReference>
<dbReference type="PANTHER" id="PTHR43519:SF1">
    <property type="entry name" value="ATP-DEPENDENT RNA HELICASE HRPB"/>
    <property type="match status" value="1"/>
</dbReference>
<dbReference type="CDD" id="cd18791">
    <property type="entry name" value="SF2_C_RHA"/>
    <property type="match status" value="1"/>
</dbReference>
<accession>A0A1H0DVU4</accession>
<dbReference type="GO" id="GO:0003676">
    <property type="term" value="F:nucleic acid binding"/>
    <property type="evidence" value="ECO:0007669"/>
    <property type="project" value="InterPro"/>
</dbReference>
<feature type="domain" description="Helicase ATP-binding" evidence="6">
    <location>
        <begin position="25"/>
        <end position="167"/>
    </location>
</feature>
<reference evidence="8 9" key="1">
    <citation type="submission" date="2016-10" db="EMBL/GenBank/DDBJ databases">
        <authorList>
            <person name="de Groot N.N."/>
        </authorList>
    </citation>
    <scope>NUCLEOTIDE SEQUENCE [LARGE SCALE GENOMIC DNA]</scope>
    <source>
        <strain evidence="8 9">CGMCC 4.2022</strain>
    </source>
</reference>
<dbReference type="InterPro" id="IPR027417">
    <property type="entry name" value="P-loop_NTPase"/>
</dbReference>
<dbReference type="Proteomes" id="UP000199341">
    <property type="component" value="Unassembled WGS sequence"/>
</dbReference>
<dbReference type="InterPro" id="IPR011545">
    <property type="entry name" value="DEAD/DEAH_box_helicase_dom"/>
</dbReference>
<feature type="compositionally biased region" description="Basic and acidic residues" evidence="5">
    <location>
        <begin position="532"/>
        <end position="543"/>
    </location>
</feature>
<dbReference type="Pfam" id="PF00271">
    <property type="entry name" value="Helicase_C"/>
    <property type="match status" value="1"/>
</dbReference>
<evidence type="ECO:0000256" key="2">
    <source>
        <dbReference type="ARBA" id="ARBA00022801"/>
    </source>
</evidence>
<evidence type="ECO:0000256" key="1">
    <source>
        <dbReference type="ARBA" id="ARBA00022741"/>
    </source>
</evidence>
<dbReference type="Pfam" id="PF00270">
    <property type="entry name" value="DEAD"/>
    <property type="match status" value="1"/>
</dbReference>
<keyword evidence="1" id="KW-0547">Nucleotide-binding</keyword>
<dbReference type="InterPro" id="IPR014001">
    <property type="entry name" value="Helicase_ATP-bd"/>
</dbReference>
<keyword evidence="3 8" id="KW-0347">Helicase</keyword>
<evidence type="ECO:0000259" key="7">
    <source>
        <dbReference type="PROSITE" id="PS51194"/>
    </source>
</evidence>
<dbReference type="AlphaFoldDB" id="A0A1H0DVU4"/>
<evidence type="ECO:0000313" key="8">
    <source>
        <dbReference type="EMBL" id="SDN74198.1"/>
    </source>
</evidence>
<dbReference type="GO" id="GO:0016787">
    <property type="term" value="F:hydrolase activity"/>
    <property type="evidence" value="ECO:0007669"/>
    <property type="project" value="UniProtKB-KW"/>
</dbReference>
<evidence type="ECO:0000256" key="5">
    <source>
        <dbReference type="SAM" id="MobiDB-lite"/>
    </source>
</evidence>
<dbReference type="Gene3D" id="1.20.120.1080">
    <property type="match status" value="1"/>
</dbReference>
<name>A0A1H0DVU4_9ACTN</name>
<dbReference type="InterPro" id="IPR013689">
    <property type="entry name" value="RNA_helicase_ATP-dep_HrpB_C"/>
</dbReference>
<evidence type="ECO:0000256" key="4">
    <source>
        <dbReference type="ARBA" id="ARBA00022840"/>
    </source>
</evidence>
<keyword evidence="4" id="KW-0067">ATP-binding</keyword>
<dbReference type="PROSITE" id="PS51192">
    <property type="entry name" value="HELICASE_ATP_BIND_1"/>
    <property type="match status" value="1"/>
</dbReference>
<dbReference type="SMART" id="SM00490">
    <property type="entry name" value="HELICc"/>
    <property type="match status" value="1"/>
</dbReference>
<dbReference type="InterPro" id="IPR007502">
    <property type="entry name" value="Helicase-assoc_dom"/>
</dbReference>
<dbReference type="SMART" id="SM00847">
    <property type="entry name" value="HA2"/>
    <property type="match status" value="1"/>
</dbReference>
<dbReference type="Gene3D" id="3.40.50.300">
    <property type="entry name" value="P-loop containing nucleotide triphosphate hydrolases"/>
    <property type="match status" value="2"/>
</dbReference>
<dbReference type="PIRSF" id="PIRSF005496">
    <property type="entry name" value="ATP_hel_hrpB"/>
    <property type="match status" value="1"/>
</dbReference>
<dbReference type="CDD" id="cd17990">
    <property type="entry name" value="DEXHc_HrpB"/>
    <property type="match status" value="1"/>
</dbReference>
<dbReference type="InterPro" id="IPR049614">
    <property type="entry name" value="HrpB_DEXH"/>
</dbReference>
<dbReference type="SUPFAM" id="SSF52540">
    <property type="entry name" value="P-loop containing nucleoside triphosphate hydrolases"/>
    <property type="match status" value="1"/>
</dbReference>
<keyword evidence="2" id="KW-0378">Hydrolase</keyword>
<dbReference type="GO" id="GO:0004386">
    <property type="term" value="F:helicase activity"/>
    <property type="evidence" value="ECO:0007669"/>
    <property type="project" value="UniProtKB-KW"/>
</dbReference>
<dbReference type="Pfam" id="PF08482">
    <property type="entry name" value="HrpB_C"/>
    <property type="match status" value="1"/>
</dbReference>
<proteinExistence type="predicted"/>
<organism evidence="8 9">
    <name type="scientific">Actinacidiphila guanduensis</name>
    <dbReference type="NCBI Taxonomy" id="310781"/>
    <lineage>
        <taxon>Bacteria</taxon>
        <taxon>Bacillati</taxon>
        <taxon>Actinomycetota</taxon>
        <taxon>Actinomycetes</taxon>
        <taxon>Kitasatosporales</taxon>
        <taxon>Streptomycetaceae</taxon>
        <taxon>Actinacidiphila</taxon>
    </lineage>
</organism>
<evidence type="ECO:0000256" key="3">
    <source>
        <dbReference type="ARBA" id="ARBA00022806"/>
    </source>
</evidence>
<dbReference type="InterPro" id="IPR001650">
    <property type="entry name" value="Helicase_C-like"/>
</dbReference>
<dbReference type="GO" id="GO:0005524">
    <property type="term" value="F:ATP binding"/>
    <property type="evidence" value="ECO:0007669"/>
    <property type="project" value="UniProtKB-KW"/>
</dbReference>
<dbReference type="SMART" id="SM00487">
    <property type="entry name" value="DEXDc"/>
    <property type="match status" value="1"/>
</dbReference>
<dbReference type="EMBL" id="FNIE01000005">
    <property type="protein sequence ID" value="SDN74198.1"/>
    <property type="molecule type" value="Genomic_DNA"/>
</dbReference>
<feature type="domain" description="Helicase C-terminal" evidence="7">
    <location>
        <begin position="221"/>
        <end position="381"/>
    </location>
</feature>
<sequence length="863" mass="90262">MSGIGGRVRAEGHALPVAGVVPALLGALGDQGAAVLAAPPGTGKTTLVPLLLADAFAGRVLVAEPRRMAARAAARRMAWLLGEPVGETVGFTVRGERKVSARTAVEVVTTGVLLQRLQRDQELAGVAAVLLDECHERHLDADTAMAFLLDVRSVLRPDLRLVAASATTDTGAWSALVGGPVVAAEGTLHPVAVRWAPPSRPVRPPHGMRVDPALLDHVAATVREALRSYEGDVLCFLPGAGEIARVAGTLGGLGVDVLQVHGRAPAAVQDAALAPGADRRVLLATSVAESSLTVPGVRVVVDSGLAREPRMDHARGLGALATVRVSRAAAEQRAGRAGREGPGTVLRCWSEAEHARLARRPSPEIALADLTPFALQAAIWGDPAAEGLALLDPPPPGALAAARATLRQLGATDAAGRVTTRGRRLAGLGVHPRLARALLDAAPHVGPARAAEVTALLSEELPSSYGPDLATAWRTARRATDSYAPRWRTESRRLQAALSAQGGQPGHAHAITEGGTEGEAPADGRAPGSGRGEVRAGNSRDGRSGSARTGFGDDAAAGLVAALAFPERVARRRGPGAYVMVGGTAAEVAGGGLGDAEWIAVAVADRGAGRVSARVRVAAVVDQATAREAAGSFLEAYEEVVWRDGDVVARSVQRLGAVELSTVPLRSPNPEAVREALLTGLRGEGTGLLRWSRGAQELRMRMAFAHRVLGGAWPDVSEEALLERAPEWLGPELAAARRRSDLERIDAANALQRLLPWATGDAARFAELVPERIALPGGARVRVDYSGERPVLAAKLQEFFGLHETPRIAGEPVLLHLLSPAGRPAAVTSDLPSFWHHGYRAVRADLRGRYPKHPWPDHPEQNT</sequence>
<dbReference type="InterPro" id="IPR010225">
    <property type="entry name" value="HrpB"/>
</dbReference>
<dbReference type="PROSITE" id="PS51194">
    <property type="entry name" value="HELICASE_CTER"/>
    <property type="match status" value="1"/>
</dbReference>
<gene>
    <name evidence="8" type="ORF">SAMN05216259_105370</name>
</gene>
<keyword evidence="9" id="KW-1185">Reference proteome</keyword>
<evidence type="ECO:0000259" key="6">
    <source>
        <dbReference type="PROSITE" id="PS51192"/>
    </source>
</evidence>
<dbReference type="STRING" id="310781.SAMN05216259_105370"/>
<dbReference type="PANTHER" id="PTHR43519">
    <property type="entry name" value="ATP-DEPENDENT RNA HELICASE HRPB"/>
    <property type="match status" value="1"/>
</dbReference>
<protein>
    <submittedName>
        <fullName evidence="8">ATP-dependent helicase HrpB</fullName>
    </submittedName>
</protein>
<feature type="region of interest" description="Disordered" evidence="5">
    <location>
        <begin position="496"/>
        <end position="550"/>
    </location>
</feature>
<evidence type="ECO:0000313" key="9">
    <source>
        <dbReference type="Proteomes" id="UP000199341"/>
    </source>
</evidence>